<dbReference type="AlphaFoldDB" id="A0A0B7H1T4"/>
<evidence type="ECO:0000259" key="3">
    <source>
        <dbReference type="PROSITE" id="PS51371"/>
    </source>
</evidence>
<dbReference type="OrthoDB" id="9802114at2"/>
<sequence>MDVASIMTNTPLYIHPEMSVPDALAFLKKEGIGRVPVLDQRNHLIGIITERDLLNASPSSATALDIYEINYLLSKLKVEKVMKRDVITITEDVAVEEAARIMVDNKVSALPVMRGDALVGIVSDGDLFKLFINLFGAREEGVRITLLLKEGHGVLKHITAGIADAGGNIITMVIRDGSSADTKICLIKINGVSKETAVTILSPLAAEILDVR</sequence>
<dbReference type="RefSeq" id="WP_024751954.1">
    <property type="nucleotide sequence ID" value="NZ_CDNC01000046.1"/>
</dbReference>
<organism evidence="4 6">
    <name type="scientific">Treponema phagedenis</name>
    <dbReference type="NCBI Taxonomy" id="162"/>
    <lineage>
        <taxon>Bacteria</taxon>
        <taxon>Pseudomonadati</taxon>
        <taxon>Spirochaetota</taxon>
        <taxon>Spirochaetia</taxon>
        <taxon>Spirochaetales</taxon>
        <taxon>Treponemataceae</taxon>
        <taxon>Treponema</taxon>
    </lineage>
</organism>
<evidence type="ECO:0000313" key="4">
    <source>
        <dbReference type="EMBL" id="CEM62906.1"/>
    </source>
</evidence>
<dbReference type="Proteomes" id="UP000042527">
    <property type="component" value="Unassembled WGS sequence"/>
</dbReference>
<reference evidence="4" key="1">
    <citation type="submission" date="2015-01" db="EMBL/GenBank/DDBJ databases">
        <authorList>
            <person name="Xiang T."/>
            <person name="Song Y."/>
            <person name="Huang L."/>
            <person name="Wang B."/>
            <person name="Wu P."/>
        </authorList>
    </citation>
    <scope>NUCLEOTIDE SEQUENCE [LARGE SCALE GENOMIC DNA]</scope>
    <source>
        <strain evidence="4">V1</strain>
    </source>
</reference>
<dbReference type="Proteomes" id="UP000323594">
    <property type="component" value="Chromosome"/>
</dbReference>
<dbReference type="InterPro" id="IPR000644">
    <property type="entry name" value="CBS_dom"/>
</dbReference>
<dbReference type="InterPro" id="IPR046342">
    <property type="entry name" value="CBS_dom_sf"/>
</dbReference>
<feature type="domain" description="CBS" evidence="3">
    <location>
        <begin position="7"/>
        <end position="64"/>
    </location>
</feature>
<dbReference type="GeneID" id="57753694"/>
<keyword evidence="6" id="KW-1185">Reference proteome</keyword>
<dbReference type="Pfam" id="PF00571">
    <property type="entry name" value="CBS"/>
    <property type="match status" value="2"/>
</dbReference>
<dbReference type="PANTHER" id="PTHR43080:SF2">
    <property type="entry name" value="CBS DOMAIN-CONTAINING PROTEIN"/>
    <property type="match status" value="1"/>
</dbReference>
<evidence type="ECO:0000313" key="6">
    <source>
        <dbReference type="Proteomes" id="UP000042527"/>
    </source>
</evidence>
<accession>A0A0B7H1T4</accession>
<dbReference type="Gene3D" id="3.10.580.10">
    <property type="entry name" value="CBS-domain"/>
    <property type="match status" value="1"/>
</dbReference>
<dbReference type="PROSITE" id="PS51371">
    <property type="entry name" value="CBS"/>
    <property type="match status" value="2"/>
</dbReference>
<reference evidence="5 7" key="3">
    <citation type="submission" date="2019-08" db="EMBL/GenBank/DDBJ databases">
        <authorList>
            <person name="Kuhnert P."/>
        </authorList>
    </citation>
    <scope>NUCLEOTIDE SEQUENCE [LARGE SCALE GENOMIC DNA]</scope>
    <source>
        <strain evidence="5 7">B36.5</strain>
    </source>
</reference>
<name>A0A0B7H1T4_TREPH</name>
<evidence type="ECO:0000313" key="7">
    <source>
        <dbReference type="Proteomes" id="UP000323594"/>
    </source>
</evidence>
<dbReference type="PANTHER" id="PTHR43080">
    <property type="entry name" value="CBS DOMAIN-CONTAINING PROTEIN CBSX3, MITOCHONDRIAL"/>
    <property type="match status" value="1"/>
</dbReference>
<dbReference type="SUPFAM" id="SSF54631">
    <property type="entry name" value="CBS-domain pair"/>
    <property type="match status" value="1"/>
</dbReference>
<dbReference type="SMART" id="SM00116">
    <property type="entry name" value="CBS"/>
    <property type="match status" value="2"/>
</dbReference>
<reference evidence="6" key="2">
    <citation type="submission" date="2015-01" db="EMBL/GenBank/DDBJ databases">
        <authorList>
            <person name="Manzoor Shahid"/>
            <person name="Zubair Saima"/>
        </authorList>
    </citation>
    <scope>NUCLEOTIDE SEQUENCE [LARGE SCALE GENOMIC DNA]</scope>
    <source>
        <strain evidence="6">V1</strain>
    </source>
</reference>
<dbReference type="EMBL" id="CDNC01000046">
    <property type="protein sequence ID" value="CEM62906.1"/>
    <property type="molecule type" value="Genomic_DNA"/>
</dbReference>
<dbReference type="CDD" id="cd04584">
    <property type="entry name" value="CBS_pair_AcuB_like"/>
    <property type="match status" value="1"/>
</dbReference>
<evidence type="ECO:0000256" key="2">
    <source>
        <dbReference type="PROSITE-ProRule" id="PRU00703"/>
    </source>
</evidence>
<evidence type="ECO:0000313" key="5">
    <source>
        <dbReference type="EMBL" id="QEJ99641.1"/>
    </source>
</evidence>
<gene>
    <name evidence="5" type="ORF">FUT82_10770</name>
    <name evidence="4" type="ORF">TPHV1_500014</name>
</gene>
<protein>
    <submittedName>
        <fullName evidence="4">CBS domain protein</fullName>
    </submittedName>
    <submittedName>
        <fullName evidence="5">CBS domain-containing protein</fullName>
    </submittedName>
</protein>
<keyword evidence="1 2" id="KW-0129">CBS domain</keyword>
<evidence type="ECO:0000256" key="1">
    <source>
        <dbReference type="ARBA" id="ARBA00023122"/>
    </source>
</evidence>
<dbReference type="EMBL" id="CP042817">
    <property type="protein sequence ID" value="QEJ99641.1"/>
    <property type="molecule type" value="Genomic_DNA"/>
</dbReference>
<proteinExistence type="predicted"/>
<feature type="domain" description="CBS" evidence="3">
    <location>
        <begin position="82"/>
        <end position="140"/>
    </location>
</feature>
<dbReference type="InterPro" id="IPR051257">
    <property type="entry name" value="Diverse_CBS-Domain"/>
</dbReference>